<protein>
    <submittedName>
        <fullName evidence="1">Uncharacterized protein</fullName>
    </submittedName>
</protein>
<reference evidence="1 2" key="1">
    <citation type="journal article" date="2016" name="Nat. Commun.">
        <title>Thousands of microbial genomes shed light on interconnected biogeochemical processes in an aquifer system.</title>
        <authorList>
            <person name="Anantharaman K."/>
            <person name="Brown C.T."/>
            <person name="Hug L.A."/>
            <person name="Sharon I."/>
            <person name="Castelle C.J."/>
            <person name="Probst A.J."/>
            <person name="Thomas B.C."/>
            <person name="Singh A."/>
            <person name="Wilkins M.J."/>
            <person name="Karaoz U."/>
            <person name="Brodie E.L."/>
            <person name="Williams K.H."/>
            <person name="Hubbard S.S."/>
            <person name="Banfield J.F."/>
        </authorList>
    </citation>
    <scope>NUCLEOTIDE SEQUENCE [LARGE SCALE GENOMIC DNA]</scope>
</reference>
<sequence length="117" mass="13324">MEVQVRSFLGEEKDKEASRIIAEAENLETSFRSAGEVSDFAEFGLCKDCGHFVGIMTKFDKKFVKCAEIYGLRLDSLDPVGVCTCYYKKGQLDIHSMRDMATFIDIKRDMGFLKDEE</sequence>
<accession>A0A1F7X2G6</accession>
<evidence type="ECO:0000313" key="2">
    <source>
        <dbReference type="Proteomes" id="UP000176939"/>
    </source>
</evidence>
<dbReference type="AlphaFoldDB" id="A0A1F7X2G6"/>
<gene>
    <name evidence="1" type="ORF">A2Z67_05105</name>
</gene>
<dbReference type="EMBL" id="MGFQ01000024">
    <property type="protein sequence ID" value="OGM09290.1"/>
    <property type="molecule type" value="Genomic_DNA"/>
</dbReference>
<organism evidence="1 2">
    <name type="scientific">Candidatus Woesebacteria bacterium RBG_13_36_22</name>
    <dbReference type="NCBI Taxonomy" id="1802478"/>
    <lineage>
        <taxon>Bacteria</taxon>
        <taxon>Candidatus Woeseibacteriota</taxon>
    </lineage>
</organism>
<dbReference type="Proteomes" id="UP000176939">
    <property type="component" value="Unassembled WGS sequence"/>
</dbReference>
<name>A0A1F7X2G6_9BACT</name>
<proteinExistence type="predicted"/>
<comment type="caution">
    <text evidence="1">The sequence shown here is derived from an EMBL/GenBank/DDBJ whole genome shotgun (WGS) entry which is preliminary data.</text>
</comment>
<evidence type="ECO:0000313" key="1">
    <source>
        <dbReference type="EMBL" id="OGM09290.1"/>
    </source>
</evidence>